<keyword evidence="1" id="KW-0812">Transmembrane</keyword>
<feature type="transmembrane region" description="Helical" evidence="1">
    <location>
        <begin position="6"/>
        <end position="24"/>
    </location>
</feature>
<evidence type="ECO:0008006" key="3">
    <source>
        <dbReference type="Google" id="ProtNLM"/>
    </source>
</evidence>
<feature type="transmembrane region" description="Helical" evidence="1">
    <location>
        <begin position="104"/>
        <end position="122"/>
    </location>
</feature>
<proteinExistence type="predicted"/>
<protein>
    <recommendedName>
        <fullName evidence="3">Glycosyltransferase RgtA/B/C/D-like domain-containing protein</fullName>
    </recommendedName>
</protein>
<accession>A0A0F8ZG26</accession>
<dbReference type="EMBL" id="LAZR01048058">
    <property type="protein sequence ID" value="KKK92787.1"/>
    <property type="molecule type" value="Genomic_DNA"/>
</dbReference>
<name>A0A0F8ZG26_9ZZZZ</name>
<feature type="transmembrane region" description="Helical" evidence="1">
    <location>
        <begin position="129"/>
        <end position="148"/>
    </location>
</feature>
<feature type="transmembrane region" description="Helical" evidence="1">
    <location>
        <begin position="191"/>
        <end position="211"/>
    </location>
</feature>
<sequence length="252" mass="27436">MPEGVLVGWALLALVVLAVIGFLLRPTYPNYDSYYALLWGQEALHLELPSFGAYRAPTEHPLAVAFGAVLSLTGDGADRLLVLASLFSFVALVAGTYRLARICFTPFVGVIAAFLVLTRFDFPFLAVRGYVDISFMAVVVWAGALEAARPRRGTLVFGLLAAAGLLRPEAWLVAGAYFLWMSWRATWGERLRYALLTAIAPVLWAATDYVVTGDPLFSLNSTQDLAAELSRSKSGSVVLTVLPDFLRETVKT</sequence>
<evidence type="ECO:0000256" key="1">
    <source>
        <dbReference type="SAM" id="Phobius"/>
    </source>
</evidence>
<evidence type="ECO:0000313" key="2">
    <source>
        <dbReference type="EMBL" id="KKK92787.1"/>
    </source>
</evidence>
<feature type="non-terminal residue" evidence="2">
    <location>
        <position position="252"/>
    </location>
</feature>
<keyword evidence="1" id="KW-1133">Transmembrane helix</keyword>
<dbReference type="AlphaFoldDB" id="A0A0F8ZG26"/>
<feature type="transmembrane region" description="Helical" evidence="1">
    <location>
        <begin position="154"/>
        <end position="179"/>
    </location>
</feature>
<gene>
    <name evidence="2" type="ORF">LCGC14_2699450</name>
</gene>
<comment type="caution">
    <text evidence="2">The sequence shown here is derived from an EMBL/GenBank/DDBJ whole genome shotgun (WGS) entry which is preliminary data.</text>
</comment>
<organism evidence="2">
    <name type="scientific">marine sediment metagenome</name>
    <dbReference type="NCBI Taxonomy" id="412755"/>
    <lineage>
        <taxon>unclassified sequences</taxon>
        <taxon>metagenomes</taxon>
        <taxon>ecological metagenomes</taxon>
    </lineage>
</organism>
<keyword evidence="1" id="KW-0472">Membrane</keyword>
<reference evidence="2" key="1">
    <citation type="journal article" date="2015" name="Nature">
        <title>Complex archaea that bridge the gap between prokaryotes and eukaryotes.</title>
        <authorList>
            <person name="Spang A."/>
            <person name="Saw J.H."/>
            <person name="Jorgensen S.L."/>
            <person name="Zaremba-Niedzwiedzka K."/>
            <person name="Martijn J."/>
            <person name="Lind A.E."/>
            <person name="van Eijk R."/>
            <person name="Schleper C."/>
            <person name="Guy L."/>
            <person name="Ettema T.J."/>
        </authorList>
    </citation>
    <scope>NUCLEOTIDE SEQUENCE</scope>
</reference>